<keyword evidence="3" id="KW-1185">Reference proteome</keyword>
<evidence type="ECO:0000313" key="4">
    <source>
        <dbReference type="WBParaSite" id="BTMF_0001107801-mRNA-1"/>
    </source>
</evidence>
<reference evidence="2 3" key="2">
    <citation type="submission" date="2018-11" db="EMBL/GenBank/DDBJ databases">
        <authorList>
            <consortium name="Pathogen Informatics"/>
        </authorList>
    </citation>
    <scope>NUCLEOTIDE SEQUENCE [LARGE SCALE GENOMIC DNA]</scope>
</reference>
<gene>
    <name evidence="2" type="ORF">BTMF_LOCUS9112</name>
</gene>
<dbReference type="PANTHER" id="PTHR22084:SF1">
    <property type="entry name" value="BZIP DOMAIN-CONTAINING PROTEIN-RELATED"/>
    <property type="match status" value="1"/>
</dbReference>
<reference evidence="4" key="1">
    <citation type="submission" date="2017-02" db="UniProtKB">
        <authorList>
            <consortium name="WormBaseParasite"/>
        </authorList>
    </citation>
    <scope>IDENTIFICATION</scope>
</reference>
<feature type="compositionally biased region" description="Basic and acidic residues" evidence="1">
    <location>
        <begin position="156"/>
        <end position="170"/>
    </location>
</feature>
<dbReference type="EMBL" id="UZAG01016767">
    <property type="protein sequence ID" value="VDO30663.1"/>
    <property type="molecule type" value="Genomic_DNA"/>
</dbReference>
<sequence>ATAASVGPTTGISPEQKLEIQRAKRAERARLRYHNMSAEERRNFNARRAKALRTARMRDDELCRMAERAQMSGTTLDADLMIQVAEAQRRRAKRAEAARLKYHRMSSEERRQYNAMRDAQRRQRLVIIKRQKEEQELLERERQQQEQQQQQQQNEIHQETREQDANREGNNEQILYDSYIRYDSQMDHGWAVQS</sequence>
<dbReference type="WBParaSite" id="BTMF_0001107801-mRNA-1">
    <property type="protein sequence ID" value="BTMF_0001107801-mRNA-1"/>
    <property type="gene ID" value="BTMF_0001107801"/>
</dbReference>
<name>A0A0R3QTM6_9BILA</name>
<feature type="region of interest" description="Disordered" evidence="1">
    <location>
        <begin position="1"/>
        <end position="24"/>
    </location>
</feature>
<protein>
    <submittedName>
        <fullName evidence="4">BZIP domain-containing protein</fullName>
    </submittedName>
</protein>
<dbReference type="AlphaFoldDB" id="A0A0R3QTM6"/>
<organism evidence="4">
    <name type="scientific">Brugia timori</name>
    <dbReference type="NCBI Taxonomy" id="42155"/>
    <lineage>
        <taxon>Eukaryota</taxon>
        <taxon>Metazoa</taxon>
        <taxon>Ecdysozoa</taxon>
        <taxon>Nematoda</taxon>
        <taxon>Chromadorea</taxon>
        <taxon>Rhabditida</taxon>
        <taxon>Spirurina</taxon>
        <taxon>Spiruromorpha</taxon>
        <taxon>Filarioidea</taxon>
        <taxon>Onchocercidae</taxon>
        <taxon>Brugia</taxon>
    </lineage>
</organism>
<evidence type="ECO:0000313" key="2">
    <source>
        <dbReference type="EMBL" id="VDO30663.1"/>
    </source>
</evidence>
<proteinExistence type="predicted"/>
<dbReference type="Proteomes" id="UP000280834">
    <property type="component" value="Unassembled WGS sequence"/>
</dbReference>
<evidence type="ECO:0000313" key="3">
    <source>
        <dbReference type="Proteomes" id="UP000280834"/>
    </source>
</evidence>
<dbReference type="STRING" id="42155.A0A0R3QTM6"/>
<dbReference type="PANTHER" id="PTHR22084">
    <property type="entry name" value="GEX INTERACTING PROTEIN PROTEIN 4"/>
    <property type="match status" value="1"/>
</dbReference>
<feature type="region of interest" description="Disordered" evidence="1">
    <location>
        <begin position="138"/>
        <end position="172"/>
    </location>
</feature>
<accession>A0A0R3QTM6</accession>
<evidence type="ECO:0000256" key="1">
    <source>
        <dbReference type="SAM" id="MobiDB-lite"/>
    </source>
</evidence>